<comment type="caution">
    <text evidence="3">The sequence shown here is derived from an EMBL/GenBank/DDBJ whole genome shotgun (WGS) entry which is preliminary data.</text>
</comment>
<feature type="compositionally biased region" description="Basic and acidic residues" evidence="1">
    <location>
        <begin position="13"/>
        <end position="24"/>
    </location>
</feature>
<dbReference type="SUPFAM" id="SSF55781">
    <property type="entry name" value="GAF domain-like"/>
    <property type="match status" value="1"/>
</dbReference>
<dbReference type="Proteomes" id="UP000286716">
    <property type="component" value="Unassembled WGS sequence"/>
</dbReference>
<proteinExistence type="predicted"/>
<organism evidence="3 4">
    <name type="scientific">Amycolatopsis balhimycina DSM 5908</name>
    <dbReference type="NCBI Taxonomy" id="1081091"/>
    <lineage>
        <taxon>Bacteria</taxon>
        <taxon>Bacillati</taxon>
        <taxon>Actinomycetota</taxon>
        <taxon>Actinomycetes</taxon>
        <taxon>Pseudonocardiales</taxon>
        <taxon>Pseudonocardiaceae</taxon>
        <taxon>Amycolatopsis</taxon>
    </lineage>
</organism>
<evidence type="ECO:0000259" key="2">
    <source>
        <dbReference type="PROSITE" id="PS50921"/>
    </source>
</evidence>
<dbReference type="GO" id="GO:0003723">
    <property type="term" value="F:RNA binding"/>
    <property type="evidence" value="ECO:0007669"/>
    <property type="project" value="InterPro"/>
</dbReference>
<reference evidence="3 4" key="1">
    <citation type="submission" date="2018-05" db="EMBL/GenBank/DDBJ databases">
        <title>Evolution of GPA BGCs.</title>
        <authorList>
            <person name="Waglechner N."/>
            <person name="Wright G.D."/>
        </authorList>
    </citation>
    <scope>NUCLEOTIDE SEQUENCE [LARGE SCALE GENOMIC DNA]</scope>
    <source>
        <strain evidence="3 4">DSM 5908</strain>
    </source>
</reference>
<dbReference type="Pfam" id="PF01590">
    <property type="entry name" value="GAF"/>
    <property type="match status" value="1"/>
</dbReference>
<dbReference type="OrthoDB" id="7466251at2"/>
<sequence>MGNPEFVSAATKGAERARARGETAGERVRELAARRAALAARARAGVDRAAAARAAEHAKAALVRAAGARESLRQSFLRSAEAHERAARALERRAPERGTAAGLTDRRHAAEHRAAAEADRRQAAECATPPQPSDAATGLRSARREVLSHRLDHAARHADPSMGYASAMAVTVTRILRGVDAVVITVRGGGLAQHELAATDRWGHQVEELQYTTGEGPSVTAFTTGEPVAVTDLTEHGEDWPGFVDAAAGYGLGAAFAFPLAASTATLGTLTLYRREPGTPSTSFADIRDLAELLAAALLADGELADRISSSLAYEDVNMAAGLLSVQQAISIEEAMARLRAMAFADGRPLTETAREVVTRHLNRHHDRPGE</sequence>
<dbReference type="InterPro" id="IPR005561">
    <property type="entry name" value="ANTAR"/>
</dbReference>
<accession>A0A428W3I0</accession>
<evidence type="ECO:0000256" key="1">
    <source>
        <dbReference type="SAM" id="MobiDB-lite"/>
    </source>
</evidence>
<evidence type="ECO:0000313" key="3">
    <source>
        <dbReference type="EMBL" id="RSM37622.1"/>
    </source>
</evidence>
<name>A0A428W3I0_AMYBA</name>
<protein>
    <recommendedName>
        <fullName evidence="2">ANTAR domain-containing protein</fullName>
    </recommendedName>
</protein>
<feature type="region of interest" description="Disordered" evidence="1">
    <location>
        <begin position="1"/>
        <end position="24"/>
    </location>
</feature>
<feature type="compositionally biased region" description="Basic and acidic residues" evidence="1">
    <location>
        <begin position="104"/>
        <end position="123"/>
    </location>
</feature>
<dbReference type="PROSITE" id="PS50921">
    <property type="entry name" value="ANTAR"/>
    <property type="match status" value="1"/>
</dbReference>
<feature type="region of interest" description="Disordered" evidence="1">
    <location>
        <begin position="87"/>
        <end position="142"/>
    </location>
</feature>
<feature type="domain" description="ANTAR" evidence="2">
    <location>
        <begin position="297"/>
        <end position="358"/>
    </location>
</feature>
<dbReference type="EMBL" id="QHHU01000067">
    <property type="protein sequence ID" value="RSM37622.1"/>
    <property type="molecule type" value="Genomic_DNA"/>
</dbReference>
<dbReference type="AlphaFoldDB" id="A0A428W3I0"/>
<gene>
    <name evidence="3" type="ORF">DMA12_35900</name>
</gene>
<dbReference type="Gene3D" id="3.30.450.40">
    <property type="match status" value="1"/>
</dbReference>
<dbReference type="InterPro" id="IPR003018">
    <property type="entry name" value="GAF"/>
</dbReference>
<evidence type="ECO:0000313" key="4">
    <source>
        <dbReference type="Proteomes" id="UP000286716"/>
    </source>
</evidence>
<dbReference type="InterPro" id="IPR029016">
    <property type="entry name" value="GAF-like_dom_sf"/>
</dbReference>
<feature type="compositionally biased region" description="Basic and acidic residues" evidence="1">
    <location>
        <begin position="87"/>
        <end position="96"/>
    </location>
</feature>
<keyword evidence="4" id="KW-1185">Reference proteome</keyword>